<feature type="signal peptide" evidence="2">
    <location>
        <begin position="1"/>
        <end position="21"/>
    </location>
</feature>
<feature type="chain" id="PRO_5008894769" description="DUF4124 domain-containing protein" evidence="2">
    <location>
        <begin position="22"/>
        <end position="213"/>
    </location>
</feature>
<keyword evidence="1" id="KW-0175">Coiled coil</keyword>
<sequence>MRGLVRISAALVLGGAFSAAAADSAATDGKTLYKWTDGNGRAHYSDRVPPEAASQERDQIVRGKLRQVLPRQQTPEELAEQEHQLKQAQQQAAYDRALLQSYQSVSEIQATRNERLHALDERLQLLQKAVDDAGARLAELRAQDTAVTAAEDAAGLHRQIESYQLAYHQSLDVATRLRTERDAVAMQFERDIRRYQQLRAGSMASDRGRPRAV</sequence>
<feature type="domain" description="DUF4124" evidence="3">
    <location>
        <begin position="28"/>
        <end position="57"/>
    </location>
</feature>
<name>A0A1C9U4K7_9BACT</name>
<proteinExistence type="predicted"/>
<organism evidence="4">
    <name type="scientific">uncultured bacterium pAP3</name>
    <dbReference type="NCBI Taxonomy" id="1781154"/>
    <lineage>
        <taxon>Bacteria</taxon>
        <taxon>environmental samples</taxon>
    </lineage>
</organism>
<dbReference type="InterPro" id="IPR025392">
    <property type="entry name" value="DUF4124"/>
</dbReference>
<feature type="coiled-coil region" evidence="1">
    <location>
        <begin position="116"/>
        <end position="143"/>
    </location>
</feature>
<evidence type="ECO:0000259" key="3">
    <source>
        <dbReference type="Pfam" id="PF13511"/>
    </source>
</evidence>
<accession>A0A1C9U4K7</accession>
<keyword evidence="2" id="KW-0732">Signal</keyword>
<evidence type="ECO:0000313" key="4">
    <source>
        <dbReference type="EMBL" id="AOR51064.1"/>
    </source>
</evidence>
<dbReference type="Pfam" id="PF13511">
    <property type="entry name" value="DUF4124"/>
    <property type="match status" value="1"/>
</dbReference>
<dbReference type="AlphaFoldDB" id="A0A1C9U4K7"/>
<evidence type="ECO:0000256" key="1">
    <source>
        <dbReference type="SAM" id="Coils"/>
    </source>
</evidence>
<dbReference type="EMBL" id="KT982359">
    <property type="protein sequence ID" value="AOR51064.1"/>
    <property type="molecule type" value="Genomic_DNA"/>
</dbReference>
<protein>
    <recommendedName>
        <fullName evidence="3">DUF4124 domain-containing protein</fullName>
    </recommendedName>
</protein>
<evidence type="ECO:0000256" key="2">
    <source>
        <dbReference type="SAM" id="SignalP"/>
    </source>
</evidence>
<reference evidence="4" key="1">
    <citation type="journal article" date="2016" name="Sci. Rep.">
        <title>Triclosan Resistome from Metagenome Reveals Diverse Enoyl Acyl Carrier Protein Reductases and Selective Enrichment of Triclosan Resistance Genes.</title>
        <authorList>
            <person name="Khan R."/>
            <person name="Kong H.G."/>
            <person name="Jung Y.H."/>
            <person name="Choi J."/>
            <person name="Baek K.Y."/>
            <person name="Hwang E.C."/>
            <person name="Lee S.W."/>
        </authorList>
    </citation>
    <scope>NUCLEOTIDE SEQUENCE</scope>
</reference>